<dbReference type="EC" id="2.1.1.204" evidence="4"/>
<dbReference type="EMBL" id="WIUZ02000006">
    <property type="protein sequence ID" value="KAF9785939.1"/>
    <property type="molecule type" value="Genomic_DNA"/>
</dbReference>
<keyword evidence="1 7" id="KW-0489">Methyltransferase</keyword>
<evidence type="ECO:0000256" key="5">
    <source>
        <dbReference type="ARBA" id="ARBA00039681"/>
    </source>
</evidence>
<dbReference type="AlphaFoldDB" id="A0A9P6HGT9"/>
<dbReference type="InterPro" id="IPR050750">
    <property type="entry name" value="C5-MTase"/>
</dbReference>
<dbReference type="SUPFAM" id="SSF53335">
    <property type="entry name" value="S-adenosyl-L-methionine-dependent methyltransferases"/>
    <property type="match status" value="1"/>
</dbReference>
<evidence type="ECO:0000256" key="7">
    <source>
        <dbReference type="PROSITE-ProRule" id="PRU01016"/>
    </source>
</evidence>
<dbReference type="GO" id="GO:0032259">
    <property type="term" value="P:methylation"/>
    <property type="evidence" value="ECO:0007669"/>
    <property type="project" value="UniProtKB-KW"/>
</dbReference>
<reference evidence="8" key="1">
    <citation type="journal article" date="2020" name="Nat. Commun.">
        <title>Large-scale genome sequencing of mycorrhizal fungi provides insights into the early evolution of symbiotic traits.</title>
        <authorList>
            <person name="Miyauchi S."/>
            <person name="Kiss E."/>
            <person name="Kuo A."/>
            <person name="Drula E."/>
            <person name="Kohler A."/>
            <person name="Sanchez-Garcia M."/>
            <person name="Morin E."/>
            <person name="Andreopoulos B."/>
            <person name="Barry K.W."/>
            <person name="Bonito G."/>
            <person name="Buee M."/>
            <person name="Carver A."/>
            <person name="Chen C."/>
            <person name="Cichocki N."/>
            <person name="Clum A."/>
            <person name="Culley D."/>
            <person name="Crous P.W."/>
            <person name="Fauchery L."/>
            <person name="Girlanda M."/>
            <person name="Hayes R.D."/>
            <person name="Keri Z."/>
            <person name="LaButti K."/>
            <person name="Lipzen A."/>
            <person name="Lombard V."/>
            <person name="Magnuson J."/>
            <person name="Maillard F."/>
            <person name="Murat C."/>
            <person name="Nolan M."/>
            <person name="Ohm R.A."/>
            <person name="Pangilinan J."/>
            <person name="Pereira M.F."/>
            <person name="Perotto S."/>
            <person name="Peter M."/>
            <person name="Pfister S."/>
            <person name="Riley R."/>
            <person name="Sitrit Y."/>
            <person name="Stielow J.B."/>
            <person name="Szollosi G."/>
            <person name="Zifcakova L."/>
            <person name="Stursova M."/>
            <person name="Spatafora J.W."/>
            <person name="Tedersoo L."/>
            <person name="Vaario L.M."/>
            <person name="Yamada A."/>
            <person name="Yan M."/>
            <person name="Wang P."/>
            <person name="Xu J."/>
            <person name="Bruns T."/>
            <person name="Baldrian P."/>
            <person name="Vilgalys R."/>
            <person name="Dunand C."/>
            <person name="Henrissat B."/>
            <person name="Grigoriev I.V."/>
            <person name="Hibbett D."/>
            <person name="Nagy L.G."/>
            <person name="Martin F.M."/>
        </authorList>
    </citation>
    <scope>NUCLEOTIDE SEQUENCE</scope>
    <source>
        <strain evidence="8">UH-Tt-Lm1</strain>
    </source>
</reference>
<dbReference type="Gene3D" id="3.40.50.150">
    <property type="entry name" value="Vaccinia Virus protein VP39"/>
    <property type="match status" value="1"/>
</dbReference>
<dbReference type="GO" id="GO:0005634">
    <property type="term" value="C:nucleus"/>
    <property type="evidence" value="ECO:0007669"/>
    <property type="project" value="TreeGrafter"/>
</dbReference>
<protein>
    <recommendedName>
        <fullName evidence="5">tRNA (cytosine(38)-C(5))-methyltransferase</fullName>
        <ecNumber evidence="4">2.1.1.204</ecNumber>
    </recommendedName>
    <alternativeName>
        <fullName evidence="6">DNA (cytosine-5)-methyltransferase-like protein 2</fullName>
    </alternativeName>
</protein>
<organism evidence="8 9">
    <name type="scientific">Thelephora terrestris</name>
    <dbReference type="NCBI Taxonomy" id="56493"/>
    <lineage>
        <taxon>Eukaryota</taxon>
        <taxon>Fungi</taxon>
        <taxon>Dikarya</taxon>
        <taxon>Basidiomycota</taxon>
        <taxon>Agaricomycotina</taxon>
        <taxon>Agaricomycetes</taxon>
        <taxon>Thelephorales</taxon>
        <taxon>Thelephoraceae</taxon>
        <taxon>Thelephora</taxon>
    </lineage>
</organism>
<evidence type="ECO:0000313" key="8">
    <source>
        <dbReference type="EMBL" id="KAF9785939.1"/>
    </source>
</evidence>
<name>A0A9P6HGT9_9AGAM</name>
<evidence type="ECO:0000256" key="1">
    <source>
        <dbReference type="ARBA" id="ARBA00022603"/>
    </source>
</evidence>
<evidence type="ECO:0000313" key="9">
    <source>
        <dbReference type="Proteomes" id="UP000736335"/>
    </source>
</evidence>
<dbReference type="InterPro" id="IPR001525">
    <property type="entry name" value="C5_MeTfrase"/>
</dbReference>
<dbReference type="GO" id="GO:0008168">
    <property type="term" value="F:methyltransferase activity"/>
    <property type="evidence" value="ECO:0007669"/>
    <property type="project" value="UniProtKB-KW"/>
</dbReference>
<dbReference type="Gene3D" id="3.90.120.10">
    <property type="entry name" value="DNA Methylase, subunit A, domain 2"/>
    <property type="match status" value="1"/>
</dbReference>
<evidence type="ECO:0000256" key="4">
    <source>
        <dbReference type="ARBA" id="ARBA00039081"/>
    </source>
</evidence>
<keyword evidence="9" id="KW-1185">Reference proteome</keyword>
<accession>A0A9P6HGT9</accession>
<evidence type="ECO:0000256" key="3">
    <source>
        <dbReference type="ARBA" id="ARBA00022691"/>
    </source>
</evidence>
<proteinExistence type="inferred from homology"/>
<dbReference type="PRINTS" id="PR00105">
    <property type="entry name" value="C5METTRFRASE"/>
</dbReference>
<reference evidence="8" key="2">
    <citation type="submission" date="2020-11" db="EMBL/GenBank/DDBJ databases">
        <authorList>
            <consortium name="DOE Joint Genome Institute"/>
            <person name="Kuo A."/>
            <person name="Miyauchi S."/>
            <person name="Kiss E."/>
            <person name="Drula E."/>
            <person name="Kohler A."/>
            <person name="Sanchez-Garcia M."/>
            <person name="Andreopoulos B."/>
            <person name="Barry K.W."/>
            <person name="Bonito G."/>
            <person name="Buee M."/>
            <person name="Carver A."/>
            <person name="Chen C."/>
            <person name="Cichocki N."/>
            <person name="Clum A."/>
            <person name="Culley D."/>
            <person name="Crous P.W."/>
            <person name="Fauchery L."/>
            <person name="Girlanda M."/>
            <person name="Hayes R."/>
            <person name="Keri Z."/>
            <person name="Labutti K."/>
            <person name="Lipzen A."/>
            <person name="Lombard V."/>
            <person name="Magnuson J."/>
            <person name="Maillard F."/>
            <person name="Morin E."/>
            <person name="Murat C."/>
            <person name="Nolan M."/>
            <person name="Ohm R."/>
            <person name="Pangilinan J."/>
            <person name="Pereira M."/>
            <person name="Perotto S."/>
            <person name="Peter M."/>
            <person name="Riley R."/>
            <person name="Sitrit Y."/>
            <person name="Stielow B."/>
            <person name="Szollosi G."/>
            <person name="Zifcakova L."/>
            <person name="Stursova M."/>
            <person name="Spatafora J.W."/>
            <person name="Tedersoo L."/>
            <person name="Vaario L.-M."/>
            <person name="Yamada A."/>
            <person name="Yan M."/>
            <person name="Wang P."/>
            <person name="Xu J."/>
            <person name="Bruns T."/>
            <person name="Baldrian P."/>
            <person name="Vilgalys R."/>
            <person name="Henrissat B."/>
            <person name="Grigoriev I.V."/>
            <person name="Hibbett D."/>
            <person name="Nagy L.G."/>
            <person name="Martin F.M."/>
        </authorList>
    </citation>
    <scope>NUCLEOTIDE SEQUENCE</scope>
    <source>
        <strain evidence="8">UH-Tt-Lm1</strain>
    </source>
</reference>
<keyword evidence="2 7" id="KW-0808">Transferase</keyword>
<dbReference type="InterPro" id="IPR031303">
    <property type="entry name" value="C5_meth_CS"/>
</dbReference>
<dbReference type="InterPro" id="IPR029063">
    <property type="entry name" value="SAM-dependent_MTases_sf"/>
</dbReference>
<keyword evidence="3 7" id="KW-0949">S-adenosyl-L-methionine</keyword>
<sequence>MVSTALEFYCGIGGLHYALRKSSVGGRVLAAFDWDQLACRVYSHNFRETTVKQVDLCTVTADYLAAYAADLWLMSPSCQPYTVLNPVPKDNSDPRAKSFLHLINDVLPSLAVSNALPGRLLIENVAGFETSSTRHTLVTVLSQLGYNVLEFLLTPLSLGIPNSRLRYYLLARFEAFSLPTEILAPEVLRHVPGRGTNWVDDRDQSKVLPGARMVREYLDQEKPSPDGCTISSRVLEKWGKLFDIVLPTSYRTCCFTRGYTKMVERAGSILQENELLDTRETFDHFLRAQAEGDPNPTTILAPLRLRYFSPEELLRLFGFDTDTEPFTWPAGVTTKSKYKLIGNSVNVHVVAELIDYLLE</sequence>
<dbReference type="PROSITE" id="PS00095">
    <property type="entry name" value="C5_MTASE_2"/>
    <property type="match status" value="1"/>
</dbReference>
<dbReference type="OrthoDB" id="414133at2759"/>
<comment type="similarity">
    <text evidence="7">Belongs to the class I-like SAM-binding methyltransferase superfamily. C5-methyltransferase family.</text>
</comment>
<feature type="active site" evidence="7">
    <location>
        <position position="78"/>
    </location>
</feature>
<dbReference type="Pfam" id="PF00145">
    <property type="entry name" value="DNA_methylase"/>
    <property type="match status" value="1"/>
</dbReference>
<comment type="caution">
    <text evidence="8">The sequence shown here is derived from an EMBL/GenBank/DDBJ whole genome shotgun (WGS) entry which is preliminary data.</text>
</comment>
<evidence type="ECO:0000256" key="6">
    <source>
        <dbReference type="ARBA" id="ARBA00042810"/>
    </source>
</evidence>
<dbReference type="PANTHER" id="PTHR46098:SF1">
    <property type="entry name" value="TRNA (CYTOSINE(38)-C(5))-METHYLTRANSFERASE"/>
    <property type="match status" value="1"/>
</dbReference>
<dbReference type="Proteomes" id="UP000736335">
    <property type="component" value="Unassembled WGS sequence"/>
</dbReference>
<gene>
    <name evidence="8" type="ORF">BJ322DRAFT_1099714</name>
</gene>
<evidence type="ECO:0000256" key="2">
    <source>
        <dbReference type="ARBA" id="ARBA00022679"/>
    </source>
</evidence>
<dbReference type="PROSITE" id="PS51679">
    <property type="entry name" value="SAM_MT_C5"/>
    <property type="match status" value="1"/>
</dbReference>
<dbReference type="PANTHER" id="PTHR46098">
    <property type="entry name" value="TRNA (CYTOSINE(38)-C(5))-METHYLTRANSFERASE"/>
    <property type="match status" value="1"/>
</dbReference>